<evidence type="ECO:0000256" key="14">
    <source>
        <dbReference type="ARBA" id="ARBA00022991"/>
    </source>
</evidence>
<protein>
    <recommendedName>
        <fullName evidence="3">Blue-light-activated histidine kinase</fullName>
        <ecNumber evidence="2">2.7.13.3</ecNumber>
    </recommendedName>
</protein>
<sequence>MSQPPAPTTTGDGPALDAEAADMQALGESAMLLRLAVEATGVGIYDYDLTRDVLRWDARTRAMFGVDRDGAVTYAGTFLPGLHPEDRSRVDATLQAAIDPLGSGVFDSEYRVISPDGIMRWLAARGQLVVSEGRATRIVGTVRDITERKGIEIALLATKERYRLVTRATNDAIWDWDLVADSVLWNEALCTAYGWEPAQVEPTGAWWLARIHPNDRAMVETDIRAVIDGSAEDWSHEYRFRRADGRYAEVLDRGFMVRRADGAPLRMIGAMLDITERSQAEAQFRAVFEGANVGIVQFDPLSVTVLRVNAKLRAIWGAEEADIVGHSLARWTPPEDAAERDALHRRLATGETIQERFEKRYRRKDGRIIWARVNLVSQRLGETTYATAMIEDITEEKLEDSRRDALIALSDRLRDLQTSGEVVTATAEILGRTLAVARAGYAIVDLAKGVFTVAQDWTDHRIASLADIHPLSIFRATVERLRSGETLVVPDIAATPALAEDAVAYAQIRTRAQIEVPLLQRGRLVGVLYAQEREPRAWTSGEIAFAREVAERAFGGLTRIAADEQQRILNRELSHRLKNTLSMVQAIASQSLRNVTDIDAAKEALAARLIALGKAHDILLTGETESAEMAEVIEGALSLHDDQQPGRFRIEGPPITIGSKAALSLSLMIHELATNAAKYGALSVPEGSIAITWTIDAGPEEPNVHLTWVEQNGPSVPVPERKGFGSRLIERGLAGAVGGAVDLSFEPEGVVCRVDAPLAGFAMDG</sequence>
<keyword evidence="9" id="KW-0808">Transferase</keyword>
<dbReference type="InterPro" id="IPR035965">
    <property type="entry name" value="PAS-like_dom_sf"/>
</dbReference>
<keyword evidence="8" id="KW-0288">FMN</keyword>
<evidence type="ECO:0000256" key="1">
    <source>
        <dbReference type="ARBA" id="ARBA00000085"/>
    </source>
</evidence>
<dbReference type="SMART" id="SM00065">
    <property type="entry name" value="GAF"/>
    <property type="match status" value="1"/>
</dbReference>
<feature type="domain" description="PAC" evidence="18">
    <location>
        <begin position="355"/>
        <end position="405"/>
    </location>
</feature>
<proteinExistence type="predicted"/>
<dbReference type="Pfam" id="PF01590">
    <property type="entry name" value="GAF"/>
    <property type="match status" value="1"/>
</dbReference>
<evidence type="ECO:0000256" key="16">
    <source>
        <dbReference type="ARBA" id="ARBA00023170"/>
    </source>
</evidence>
<evidence type="ECO:0000256" key="2">
    <source>
        <dbReference type="ARBA" id="ARBA00012438"/>
    </source>
</evidence>
<evidence type="ECO:0000256" key="4">
    <source>
        <dbReference type="ARBA" id="ARBA00022543"/>
    </source>
</evidence>
<keyword evidence="6" id="KW-0716">Sensory transduction</keyword>
<feature type="domain" description="PAS" evidence="17">
    <location>
        <begin position="29"/>
        <end position="101"/>
    </location>
</feature>
<comment type="catalytic activity">
    <reaction evidence="1">
        <text>ATP + protein L-histidine = ADP + protein N-phospho-L-histidine.</text>
        <dbReference type="EC" id="2.7.13.3"/>
    </reaction>
</comment>
<keyword evidence="13" id="KW-0067">ATP-binding</keyword>
<evidence type="ECO:0000256" key="9">
    <source>
        <dbReference type="ARBA" id="ARBA00022679"/>
    </source>
</evidence>
<dbReference type="Proteomes" id="UP001055125">
    <property type="component" value="Unassembled WGS sequence"/>
</dbReference>
<reference evidence="19" key="2">
    <citation type="submission" date="2021-08" db="EMBL/GenBank/DDBJ databases">
        <authorList>
            <person name="Tani A."/>
            <person name="Ola A."/>
            <person name="Ogura Y."/>
            <person name="Katsura K."/>
            <person name="Hayashi T."/>
        </authorList>
    </citation>
    <scope>NUCLEOTIDE SEQUENCE</scope>
    <source>
        <strain evidence="19">DSM 19015</strain>
    </source>
</reference>
<evidence type="ECO:0000313" key="20">
    <source>
        <dbReference type="Proteomes" id="UP001055125"/>
    </source>
</evidence>
<dbReference type="InterPro" id="IPR000700">
    <property type="entry name" value="PAS-assoc_C"/>
</dbReference>
<evidence type="ECO:0000256" key="15">
    <source>
        <dbReference type="ARBA" id="ARBA00023026"/>
    </source>
</evidence>
<dbReference type="Pfam" id="PF08447">
    <property type="entry name" value="PAS_3"/>
    <property type="match status" value="2"/>
</dbReference>
<keyword evidence="20" id="KW-1185">Reference proteome</keyword>
<evidence type="ECO:0000256" key="11">
    <source>
        <dbReference type="ARBA" id="ARBA00022741"/>
    </source>
</evidence>
<organism evidence="19 20">
    <name type="scientific">Methylobacterium iners</name>
    <dbReference type="NCBI Taxonomy" id="418707"/>
    <lineage>
        <taxon>Bacteria</taxon>
        <taxon>Pseudomonadati</taxon>
        <taxon>Pseudomonadota</taxon>
        <taxon>Alphaproteobacteria</taxon>
        <taxon>Hyphomicrobiales</taxon>
        <taxon>Methylobacteriaceae</taxon>
        <taxon>Methylobacterium</taxon>
    </lineage>
</organism>
<dbReference type="SMART" id="SM00911">
    <property type="entry name" value="HWE_HK"/>
    <property type="match status" value="1"/>
</dbReference>
<feature type="domain" description="PAC" evidence="18">
    <location>
        <begin position="106"/>
        <end position="157"/>
    </location>
</feature>
<dbReference type="InterPro" id="IPR013656">
    <property type="entry name" value="PAS_4"/>
</dbReference>
<dbReference type="Gene3D" id="2.10.70.100">
    <property type="match status" value="2"/>
</dbReference>
<dbReference type="Pfam" id="PF07536">
    <property type="entry name" value="HWE_HK"/>
    <property type="match status" value="1"/>
</dbReference>
<keyword evidence="11" id="KW-0547">Nucleotide-binding</keyword>
<dbReference type="PANTHER" id="PTHR41523:SF7">
    <property type="entry name" value="HISTIDINE KINASE"/>
    <property type="match status" value="1"/>
</dbReference>
<dbReference type="EMBL" id="BPQP01000072">
    <property type="protein sequence ID" value="GJD96963.1"/>
    <property type="molecule type" value="Genomic_DNA"/>
</dbReference>
<keyword evidence="7" id="KW-0285">Flavoprotein</keyword>
<dbReference type="SUPFAM" id="SSF55781">
    <property type="entry name" value="GAF domain-like"/>
    <property type="match status" value="1"/>
</dbReference>
<evidence type="ECO:0000256" key="10">
    <source>
        <dbReference type="ARBA" id="ARBA00022737"/>
    </source>
</evidence>
<feature type="domain" description="PAS" evidence="17">
    <location>
        <begin position="280"/>
        <end position="351"/>
    </location>
</feature>
<dbReference type="PANTHER" id="PTHR41523">
    <property type="entry name" value="TWO-COMPONENT SYSTEM SENSOR PROTEIN"/>
    <property type="match status" value="1"/>
</dbReference>
<reference evidence="19" key="1">
    <citation type="journal article" date="2021" name="Front. Microbiol.">
        <title>Comprehensive Comparative Genomics and Phenotyping of Methylobacterium Species.</title>
        <authorList>
            <person name="Alessa O."/>
            <person name="Ogura Y."/>
            <person name="Fujitani Y."/>
            <person name="Takami H."/>
            <person name="Hayashi T."/>
            <person name="Sahin N."/>
            <person name="Tani A."/>
        </authorList>
    </citation>
    <scope>NUCLEOTIDE SEQUENCE</scope>
    <source>
        <strain evidence="19">DSM 19015</strain>
    </source>
</reference>
<dbReference type="NCBIfam" id="TIGR00229">
    <property type="entry name" value="sensory_box"/>
    <property type="match status" value="3"/>
</dbReference>
<dbReference type="PROSITE" id="PS50112">
    <property type="entry name" value="PAS"/>
    <property type="match status" value="3"/>
</dbReference>
<evidence type="ECO:0000256" key="8">
    <source>
        <dbReference type="ARBA" id="ARBA00022643"/>
    </source>
</evidence>
<dbReference type="RefSeq" id="WP_238246051.1">
    <property type="nucleotide sequence ID" value="NZ_BPQP01000072.1"/>
</dbReference>
<dbReference type="Pfam" id="PF08448">
    <property type="entry name" value="PAS_4"/>
    <property type="match status" value="1"/>
</dbReference>
<dbReference type="Gene3D" id="3.30.565.10">
    <property type="entry name" value="Histidine kinase-like ATPase, C-terminal domain"/>
    <property type="match status" value="1"/>
</dbReference>
<dbReference type="CDD" id="cd00130">
    <property type="entry name" value="PAS"/>
    <property type="match status" value="3"/>
</dbReference>
<dbReference type="SMART" id="SM00086">
    <property type="entry name" value="PAC"/>
    <property type="match status" value="3"/>
</dbReference>
<feature type="domain" description="PAC" evidence="18">
    <location>
        <begin position="234"/>
        <end position="286"/>
    </location>
</feature>
<dbReference type="InterPro" id="IPR013655">
    <property type="entry name" value="PAS_fold_3"/>
</dbReference>
<dbReference type="Gene3D" id="3.30.450.20">
    <property type="entry name" value="PAS domain"/>
    <property type="match status" value="3"/>
</dbReference>
<keyword evidence="14" id="KW-0157">Chromophore</keyword>
<feature type="domain" description="PAS" evidence="17">
    <location>
        <begin position="158"/>
        <end position="230"/>
    </location>
</feature>
<dbReference type="InterPro" id="IPR029016">
    <property type="entry name" value="GAF-like_dom_sf"/>
</dbReference>
<comment type="caution">
    <text evidence="19">The sequence shown here is derived from an EMBL/GenBank/DDBJ whole genome shotgun (WGS) entry which is preliminary data.</text>
</comment>
<dbReference type="InterPro" id="IPR003018">
    <property type="entry name" value="GAF"/>
</dbReference>
<evidence type="ECO:0000256" key="6">
    <source>
        <dbReference type="ARBA" id="ARBA00022606"/>
    </source>
</evidence>
<keyword evidence="15" id="KW-0843">Virulence</keyword>
<dbReference type="SUPFAM" id="SSF55785">
    <property type="entry name" value="PYP-like sensor domain (PAS domain)"/>
    <property type="match status" value="3"/>
</dbReference>
<keyword evidence="5" id="KW-0597">Phosphoprotein</keyword>
<dbReference type="PROSITE" id="PS50113">
    <property type="entry name" value="PAC"/>
    <property type="match status" value="3"/>
</dbReference>
<evidence type="ECO:0000256" key="7">
    <source>
        <dbReference type="ARBA" id="ARBA00022630"/>
    </source>
</evidence>
<keyword evidence="4" id="KW-0600">Photoreceptor protein</keyword>
<dbReference type="InterPro" id="IPR036890">
    <property type="entry name" value="HATPase_C_sf"/>
</dbReference>
<dbReference type="InterPro" id="IPR011102">
    <property type="entry name" value="Sig_transdc_His_kinase_HWE"/>
</dbReference>
<evidence type="ECO:0000256" key="12">
    <source>
        <dbReference type="ARBA" id="ARBA00022777"/>
    </source>
</evidence>
<keyword evidence="12" id="KW-0418">Kinase</keyword>
<evidence type="ECO:0000313" key="19">
    <source>
        <dbReference type="EMBL" id="GJD96963.1"/>
    </source>
</evidence>
<dbReference type="InterPro" id="IPR001610">
    <property type="entry name" value="PAC"/>
</dbReference>
<accession>A0ABQ4S584</accession>
<dbReference type="SMART" id="SM00091">
    <property type="entry name" value="PAS"/>
    <property type="match status" value="3"/>
</dbReference>
<evidence type="ECO:0000259" key="17">
    <source>
        <dbReference type="PROSITE" id="PS50112"/>
    </source>
</evidence>
<evidence type="ECO:0000259" key="18">
    <source>
        <dbReference type="PROSITE" id="PS50113"/>
    </source>
</evidence>
<evidence type="ECO:0000256" key="13">
    <source>
        <dbReference type="ARBA" id="ARBA00022840"/>
    </source>
</evidence>
<name>A0ABQ4S584_9HYPH</name>
<keyword evidence="16" id="KW-0675">Receptor</keyword>
<evidence type="ECO:0000256" key="5">
    <source>
        <dbReference type="ARBA" id="ARBA00022553"/>
    </source>
</evidence>
<dbReference type="EC" id="2.7.13.3" evidence="2"/>
<gene>
    <name evidence="19" type="ORF">OCOJLMKI_4191</name>
</gene>
<evidence type="ECO:0000256" key="3">
    <source>
        <dbReference type="ARBA" id="ARBA00021740"/>
    </source>
</evidence>
<dbReference type="Gene3D" id="3.30.450.40">
    <property type="match status" value="1"/>
</dbReference>
<keyword evidence="10" id="KW-0677">Repeat</keyword>
<dbReference type="InterPro" id="IPR000014">
    <property type="entry name" value="PAS"/>
</dbReference>